<evidence type="ECO:0000256" key="9">
    <source>
        <dbReference type="ARBA" id="ARBA00022840"/>
    </source>
</evidence>
<dbReference type="Pfam" id="PF13793">
    <property type="entry name" value="Pribosyltran_N"/>
    <property type="match status" value="1"/>
</dbReference>
<accession>W4LXS8</accession>
<comment type="pathway">
    <text evidence="2">Metabolic intermediate biosynthesis; 5-phospho-alpha-D-ribose 1-diphosphate biosynthesis; 5-phospho-alpha-D-ribose 1-diphosphate from D-ribose 5-phosphate (route I): step 1/1.</text>
</comment>
<comment type="caution">
    <text evidence="17">The sequence shown here is derived from an EMBL/GenBank/DDBJ whole genome shotgun (WGS) entry which is preliminary data.</text>
</comment>
<keyword evidence="8" id="KW-0418">Kinase</keyword>
<dbReference type="SUPFAM" id="SSF53271">
    <property type="entry name" value="PRTase-like"/>
    <property type="match status" value="1"/>
</dbReference>
<evidence type="ECO:0000256" key="13">
    <source>
        <dbReference type="ARBA" id="ARBA00054914"/>
    </source>
</evidence>
<dbReference type="CDD" id="cd06223">
    <property type="entry name" value="PRTases_typeI"/>
    <property type="match status" value="1"/>
</dbReference>
<dbReference type="HAMAP" id="MF_00583_B">
    <property type="entry name" value="RibP_PPkinase_B"/>
    <property type="match status" value="1"/>
</dbReference>
<evidence type="ECO:0000256" key="11">
    <source>
        <dbReference type="ARBA" id="ARBA00029942"/>
    </source>
</evidence>
<dbReference type="NCBIfam" id="NF002320">
    <property type="entry name" value="PRK01259.1"/>
    <property type="match status" value="1"/>
</dbReference>
<evidence type="ECO:0000256" key="3">
    <source>
        <dbReference type="ARBA" id="ARBA00013247"/>
    </source>
</evidence>
<comment type="cofactor">
    <cofactor evidence="1">
        <name>Mg(2+)</name>
        <dbReference type="ChEBI" id="CHEBI:18420"/>
    </cofactor>
</comment>
<dbReference type="GO" id="GO:0005524">
    <property type="term" value="F:ATP binding"/>
    <property type="evidence" value="ECO:0007669"/>
    <property type="project" value="UniProtKB-KW"/>
</dbReference>
<protein>
    <recommendedName>
        <fullName evidence="15">Ribose-phosphate pyrophosphokinase</fullName>
        <ecNumber evidence="3">2.7.6.1</ecNumber>
    </recommendedName>
    <alternativeName>
        <fullName evidence="11">Phosphoribosyl pyrophosphate synthase</fullName>
    </alternativeName>
</protein>
<keyword evidence="6" id="KW-0545">Nucleotide biosynthesis</keyword>
<dbReference type="GO" id="GO:0006164">
    <property type="term" value="P:purine nucleotide biosynthetic process"/>
    <property type="evidence" value="ECO:0007669"/>
    <property type="project" value="TreeGrafter"/>
</dbReference>
<dbReference type="EC" id="2.7.6.1" evidence="3"/>
<keyword evidence="5" id="KW-0479">Metal-binding</keyword>
<dbReference type="GO" id="GO:0002189">
    <property type="term" value="C:ribose phosphate diphosphokinase complex"/>
    <property type="evidence" value="ECO:0007669"/>
    <property type="project" value="TreeGrafter"/>
</dbReference>
<sequence>PHLADGICRYLGIEMSRIEVSDFSDGEIFVQIQENIRGQDVFIVQPTCQPVNHHLMELLIMADACKRASAARITAVIPYYGYGRQDRKDKPRVPISAKLVADLISTAGFDRVLAVDLHAGQLQGFFNVPVDNLYASPVLVEYFRQRSYEDLVIVSPDAGGVERARAFAKHLSASLCIIDKRRESDTKNVAKVMNIIGDVVGRDVLIVDDMVDTAGTLIEATHALLETGARRVFAGATHAVLSGPAMQRLADSKLEELVVTNTIPLRGKEELWDRIRVLPVAPLLGEAIRRIHWDESVSSLFV</sequence>
<keyword evidence="7" id="KW-0547">Nucleotide-binding</keyword>
<dbReference type="InterPro" id="IPR029099">
    <property type="entry name" value="Pribosyltran_N"/>
</dbReference>
<dbReference type="SMART" id="SM01400">
    <property type="entry name" value="Pribosyltran_N"/>
    <property type="match status" value="1"/>
</dbReference>
<dbReference type="InterPro" id="IPR029057">
    <property type="entry name" value="PRTase-like"/>
</dbReference>
<evidence type="ECO:0000256" key="8">
    <source>
        <dbReference type="ARBA" id="ARBA00022777"/>
    </source>
</evidence>
<evidence type="ECO:0000259" key="16">
    <source>
        <dbReference type="Pfam" id="PF13793"/>
    </source>
</evidence>
<evidence type="ECO:0000256" key="4">
    <source>
        <dbReference type="ARBA" id="ARBA00022679"/>
    </source>
</evidence>
<keyword evidence="18" id="KW-1185">Reference proteome</keyword>
<evidence type="ECO:0000256" key="10">
    <source>
        <dbReference type="ARBA" id="ARBA00022842"/>
    </source>
</evidence>
<dbReference type="Pfam" id="PF14572">
    <property type="entry name" value="Pribosyl_synth"/>
    <property type="match status" value="1"/>
</dbReference>
<comment type="catalytic activity">
    <reaction evidence="12">
        <text>D-ribose 5-phosphate + ATP = 5-phospho-alpha-D-ribose 1-diphosphate + AMP + H(+)</text>
        <dbReference type="Rhea" id="RHEA:15609"/>
        <dbReference type="ChEBI" id="CHEBI:15378"/>
        <dbReference type="ChEBI" id="CHEBI:30616"/>
        <dbReference type="ChEBI" id="CHEBI:58017"/>
        <dbReference type="ChEBI" id="CHEBI:78346"/>
        <dbReference type="ChEBI" id="CHEBI:456215"/>
        <dbReference type="EC" id="2.7.6.1"/>
    </reaction>
</comment>
<feature type="non-terminal residue" evidence="17">
    <location>
        <position position="1"/>
    </location>
</feature>
<comment type="function">
    <text evidence="13">Involved in the biosynthesis of the central metabolite phospho-alpha-D-ribosyl-1-pyrophosphate (PRPP) via the transfer of pyrophosphoryl group from ATP to 1-hydroxyl of ribose-5-phosphate (Rib-5-P).</text>
</comment>
<gene>
    <name evidence="17" type="ORF">ETSY1_03205</name>
</gene>
<dbReference type="InterPro" id="IPR000836">
    <property type="entry name" value="PRTase_dom"/>
</dbReference>
<dbReference type="AlphaFoldDB" id="W4LXS8"/>
<evidence type="ECO:0000256" key="6">
    <source>
        <dbReference type="ARBA" id="ARBA00022727"/>
    </source>
</evidence>
<dbReference type="PANTHER" id="PTHR10210:SF41">
    <property type="entry name" value="RIBOSE-PHOSPHATE PYROPHOSPHOKINASE 1, CHLOROPLASTIC"/>
    <property type="match status" value="1"/>
</dbReference>
<evidence type="ECO:0000256" key="15">
    <source>
        <dbReference type="ARBA" id="ARBA00069492"/>
    </source>
</evidence>
<dbReference type="NCBIfam" id="TIGR01251">
    <property type="entry name" value="ribP_PPkin"/>
    <property type="match status" value="1"/>
</dbReference>
<dbReference type="GO" id="GO:0005737">
    <property type="term" value="C:cytoplasm"/>
    <property type="evidence" value="ECO:0007669"/>
    <property type="project" value="TreeGrafter"/>
</dbReference>
<evidence type="ECO:0000313" key="18">
    <source>
        <dbReference type="Proteomes" id="UP000019141"/>
    </source>
</evidence>
<dbReference type="Gene3D" id="3.40.50.2020">
    <property type="match status" value="2"/>
</dbReference>
<dbReference type="GO" id="GO:0006015">
    <property type="term" value="P:5-phosphoribose 1-diphosphate biosynthetic process"/>
    <property type="evidence" value="ECO:0007669"/>
    <property type="project" value="TreeGrafter"/>
</dbReference>
<keyword evidence="9" id="KW-0067">ATP-binding</keyword>
<keyword evidence="10" id="KW-0460">Magnesium</keyword>
<feature type="domain" description="Ribose-phosphate pyrophosphokinase N-terminal" evidence="16">
    <location>
        <begin position="1"/>
        <end position="108"/>
    </location>
</feature>
<organism evidence="17 18">
    <name type="scientific">Entotheonella factor</name>
    <dbReference type="NCBI Taxonomy" id="1429438"/>
    <lineage>
        <taxon>Bacteria</taxon>
        <taxon>Pseudomonadati</taxon>
        <taxon>Nitrospinota/Tectimicrobiota group</taxon>
        <taxon>Candidatus Tectimicrobiota</taxon>
        <taxon>Candidatus Entotheonellia</taxon>
        <taxon>Candidatus Entotheonellales</taxon>
        <taxon>Candidatus Entotheonellaceae</taxon>
        <taxon>Candidatus Entotheonella</taxon>
    </lineage>
</organism>
<dbReference type="InterPro" id="IPR037515">
    <property type="entry name" value="Rib-P_diPkinase_bac"/>
</dbReference>
<evidence type="ECO:0000256" key="5">
    <source>
        <dbReference type="ARBA" id="ARBA00022723"/>
    </source>
</evidence>
<comment type="similarity">
    <text evidence="14">Belongs to the ribose-phosphate pyrophosphokinase family. Class I subfamily.</text>
</comment>
<dbReference type="Proteomes" id="UP000019141">
    <property type="component" value="Unassembled WGS sequence"/>
</dbReference>
<dbReference type="GO" id="GO:0004749">
    <property type="term" value="F:ribose phosphate diphosphokinase activity"/>
    <property type="evidence" value="ECO:0007669"/>
    <property type="project" value="UniProtKB-EC"/>
</dbReference>
<keyword evidence="4 17" id="KW-0808">Transferase</keyword>
<dbReference type="InterPro" id="IPR005946">
    <property type="entry name" value="Rib-P_diPkinase"/>
</dbReference>
<evidence type="ECO:0000256" key="12">
    <source>
        <dbReference type="ARBA" id="ARBA00049535"/>
    </source>
</evidence>
<proteinExistence type="inferred from homology"/>
<reference evidence="17 18" key="1">
    <citation type="journal article" date="2014" name="Nature">
        <title>An environmental bacterial taxon with a large and distinct metabolic repertoire.</title>
        <authorList>
            <person name="Wilson M.C."/>
            <person name="Mori T."/>
            <person name="Ruckert C."/>
            <person name="Uria A.R."/>
            <person name="Helf M.J."/>
            <person name="Takada K."/>
            <person name="Gernert C."/>
            <person name="Steffens U.A."/>
            <person name="Heycke N."/>
            <person name="Schmitt S."/>
            <person name="Rinke C."/>
            <person name="Helfrich E.J."/>
            <person name="Brachmann A.O."/>
            <person name="Gurgui C."/>
            <person name="Wakimoto T."/>
            <person name="Kracht M."/>
            <person name="Crusemann M."/>
            <person name="Hentschel U."/>
            <person name="Abe I."/>
            <person name="Matsunaga S."/>
            <person name="Kalinowski J."/>
            <person name="Takeyama H."/>
            <person name="Piel J."/>
        </authorList>
    </citation>
    <scope>NUCLEOTIDE SEQUENCE [LARGE SCALE GENOMIC DNA]</scope>
    <source>
        <strain evidence="18">TSY1</strain>
    </source>
</reference>
<evidence type="ECO:0000256" key="1">
    <source>
        <dbReference type="ARBA" id="ARBA00001946"/>
    </source>
</evidence>
<dbReference type="HOGENOM" id="CLU_919792_0_0_7"/>
<evidence type="ECO:0000256" key="7">
    <source>
        <dbReference type="ARBA" id="ARBA00022741"/>
    </source>
</evidence>
<evidence type="ECO:0000256" key="14">
    <source>
        <dbReference type="ARBA" id="ARBA00061444"/>
    </source>
</evidence>
<dbReference type="GO" id="GO:0000287">
    <property type="term" value="F:magnesium ion binding"/>
    <property type="evidence" value="ECO:0007669"/>
    <property type="project" value="InterPro"/>
</dbReference>
<dbReference type="PANTHER" id="PTHR10210">
    <property type="entry name" value="RIBOSE-PHOSPHATE DIPHOSPHOKINASE FAMILY MEMBER"/>
    <property type="match status" value="1"/>
</dbReference>
<evidence type="ECO:0000313" key="17">
    <source>
        <dbReference type="EMBL" id="ETX02556.1"/>
    </source>
</evidence>
<dbReference type="EMBL" id="AZHW01000131">
    <property type="protein sequence ID" value="ETX02556.1"/>
    <property type="molecule type" value="Genomic_DNA"/>
</dbReference>
<name>W4LXS8_ENTF1</name>
<dbReference type="GO" id="GO:0016301">
    <property type="term" value="F:kinase activity"/>
    <property type="evidence" value="ECO:0007669"/>
    <property type="project" value="UniProtKB-KW"/>
</dbReference>
<evidence type="ECO:0000256" key="2">
    <source>
        <dbReference type="ARBA" id="ARBA00004996"/>
    </source>
</evidence>
<dbReference type="FunFam" id="3.40.50.2020:FF:000001">
    <property type="entry name" value="Ribose-phosphate pyrophosphokinase"/>
    <property type="match status" value="1"/>
</dbReference>
<dbReference type="PATRIC" id="fig|1429438.4.peg.799"/>